<keyword evidence="3" id="KW-0904">Protein phosphatase</keyword>
<keyword evidence="2" id="KW-0378">Hydrolase</keyword>
<dbReference type="EMBL" id="AMZH03000862">
    <property type="protein sequence ID" value="RRT81640.1"/>
    <property type="molecule type" value="Genomic_DNA"/>
</dbReference>
<feature type="signal peptide" evidence="6">
    <location>
        <begin position="1"/>
        <end position="24"/>
    </location>
</feature>
<evidence type="ECO:0000313" key="8">
    <source>
        <dbReference type="EMBL" id="RRT81640.1"/>
    </source>
</evidence>
<dbReference type="InterPro" id="IPR001932">
    <property type="entry name" value="PPM-type_phosphatase-like_dom"/>
</dbReference>
<dbReference type="Pfam" id="PF00481">
    <property type="entry name" value="PP2C"/>
    <property type="match status" value="1"/>
</dbReference>
<evidence type="ECO:0000256" key="3">
    <source>
        <dbReference type="ARBA" id="ARBA00022912"/>
    </source>
</evidence>
<feature type="domain" description="PPM-type phosphatase" evidence="7">
    <location>
        <begin position="58"/>
        <end position="152"/>
    </location>
</feature>
<dbReference type="InterPro" id="IPR015655">
    <property type="entry name" value="PP2C"/>
</dbReference>
<proteinExistence type="predicted"/>
<dbReference type="Gene3D" id="3.60.40.10">
    <property type="entry name" value="PPM-type phosphatase domain"/>
    <property type="match status" value="1"/>
</dbReference>
<evidence type="ECO:0000256" key="1">
    <source>
        <dbReference type="ARBA" id="ARBA00013081"/>
    </source>
</evidence>
<dbReference type="InterPro" id="IPR036457">
    <property type="entry name" value="PPM-type-like_dom_sf"/>
</dbReference>
<comment type="caution">
    <text evidence="8">The sequence shown here is derived from an EMBL/GenBank/DDBJ whole genome shotgun (WGS) entry which is preliminary data.</text>
</comment>
<feature type="chain" id="PRO_5019489569" description="protein-serine/threonine phosphatase" evidence="6">
    <location>
        <begin position="25"/>
        <end position="152"/>
    </location>
</feature>
<dbReference type="PROSITE" id="PS51746">
    <property type="entry name" value="PPM_2"/>
    <property type="match status" value="1"/>
</dbReference>
<comment type="catalytic activity">
    <reaction evidence="5">
        <text>O-phospho-L-threonyl-[protein] + H2O = L-threonyl-[protein] + phosphate</text>
        <dbReference type="Rhea" id="RHEA:47004"/>
        <dbReference type="Rhea" id="RHEA-COMP:11060"/>
        <dbReference type="Rhea" id="RHEA-COMP:11605"/>
        <dbReference type="ChEBI" id="CHEBI:15377"/>
        <dbReference type="ChEBI" id="CHEBI:30013"/>
        <dbReference type="ChEBI" id="CHEBI:43474"/>
        <dbReference type="ChEBI" id="CHEBI:61977"/>
        <dbReference type="EC" id="3.1.3.16"/>
    </reaction>
</comment>
<keyword evidence="6" id="KW-0732">Signal</keyword>
<reference evidence="8 9" key="1">
    <citation type="journal article" date="2014" name="Agronomy (Basel)">
        <title>A Draft Genome Sequence for Ensete ventricosum, the Drought-Tolerant Tree Against Hunger.</title>
        <authorList>
            <person name="Harrison J."/>
            <person name="Moore K.A."/>
            <person name="Paszkiewicz K."/>
            <person name="Jones T."/>
            <person name="Grant M."/>
            <person name="Ambacheew D."/>
            <person name="Muzemil S."/>
            <person name="Studholme D.J."/>
        </authorList>
    </citation>
    <scope>NUCLEOTIDE SEQUENCE [LARGE SCALE GENOMIC DNA]</scope>
</reference>
<organism evidence="8 9">
    <name type="scientific">Ensete ventricosum</name>
    <name type="common">Abyssinian banana</name>
    <name type="synonym">Musa ensete</name>
    <dbReference type="NCBI Taxonomy" id="4639"/>
    <lineage>
        <taxon>Eukaryota</taxon>
        <taxon>Viridiplantae</taxon>
        <taxon>Streptophyta</taxon>
        <taxon>Embryophyta</taxon>
        <taxon>Tracheophyta</taxon>
        <taxon>Spermatophyta</taxon>
        <taxon>Magnoliopsida</taxon>
        <taxon>Liliopsida</taxon>
        <taxon>Zingiberales</taxon>
        <taxon>Musaceae</taxon>
        <taxon>Ensete</taxon>
    </lineage>
</organism>
<dbReference type="AlphaFoldDB" id="A0A427AZH1"/>
<accession>A0A427AZH1</accession>
<evidence type="ECO:0000256" key="2">
    <source>
        <dbReference type="ARBA" id="ARBA00022801"/>
    </source>
</evidence>
<sequence length="152" mass="16658">MVLWTLINQVRWYVMLMMVDSGLAVEPGTATDLTPKKERAGNGDYANGGWKSEDGSLTCGYSSFRGKRVSMEDYYDLKSAKIDGQTIYLFGIFDGETYRRTDSDFLAAESNTSRDDGSTASTAVLIGKHLYVANVGDSRAVISKTGKGDFFS</sequence>
<gene>
    <name evidence="8" type="ORF">B296_00006273</name>
</gene>
<dbReference type="SUPFAM" id="SSF81606">
    <property type="entry name" value="PP2C-like"/>
    <property type="match status" value="1"/>
</dbReference>
<protein>
    <recommendedName>
        <fullName evidence="1">protein-serine/threonine phosphatase</fullName>
        <ecNumber evidence="1">3.1.3.16</ecNumber>
    </recommendedName>
</protein>
<evidence type="ECO:0000256" key="5">
    <source>
        <dbReference type="ARBA" id="ARBA00048336"/>
    </source>
</evidence>
<evidence type="ECO:0000256" key="6">
    <source>
        <dbReference type="SAM" id="SignalP"/>
    </source>
</evidence>
<evidence type="ECO:0000313" key="9">
    <source>
        <dbReference type="Proteomes" id="UP000287651"/>
    </source>
</evidence>
<dbReference type="PANTHER" id="PTHR47992">
    <property type="entry name" value="PROTEIN PHOSPHATASE"/>
    <property type="match status" value="1"/>
</dbReference>
<comment type="catalytic activity">
    <reaction evidence="4">
        <text>O-phospho-L-seryl-[protein] + H2O = L-seryl-[protein] + phosphate</text>
        <dbReference type="Rhea" id="RHEA:20629"/>
        <dbReference type="Rhea" id="RHEA-COMP:9863"/>
        <dbReference type="Rhea" id="RHEA-COMP:11604"/>
        <dbReference type="ChEBI" id="CHEBI:15377"/>
        <dbReference type="ChEBI" id="CHEBI:29999"/>
        <dbReference type="ChEBI" id="CHEBI:43474"/>
        <dbReference type="ChEBI" id="CHEBI:83421"/>
        <dbReference type="EC" id="3.1.3.16"/>
    </reaction>
</comment>
<dbReference type="Proteomes" id="UP000287651">
    <property type="component" value="Unassembled WGS sequence"/>
</dbReference>
<dbReference type="GO" id="GO:0004722">
    <property type="term" value="F:protein serine/threonine phosphatase activity"/>
    <property type="evidence" value="ECO:0007669"/>
    <property type="project" value="UniProtKB-EC"/>
</dbReference>
<name>A0A427AZH1_ENSVE</name>
<evidence type="ECO:0000259" key="7">
    <source>
        <dbReference type="PROSITE" id="PS51746"/>
    </source>
</evidence>
<evidence type="ECO:0000256" key="4">
    <source>
        <dbReference type="ARBA" id="ARBA00047761"/>
    </source>
</evidence>
<dbReference type="EC" id="3.1.3.16" evidence="1"/>